<organism evidence="1 2">
    <name type="scientific">Chryseobacterium indologenes</name>
    <name type="common">Flavobacterium indologenes</name>
    <dbReference type="NCBI Taxonomy" id="253"/>
    <lineage>
        <taxon>Bacteria</taxon>
        <taxon>Pseudomonadati</taxon>
        <taxon>Bacteroidota</taxon>
        <taxon>Flavobacteriia</taxon>
        <taxon>Flavobacteriales</taxon>
        <taxon>Weeksellaceae</taxon>
        <taxon>Chryseobacterium group</taxon>
        <taxon>Chryseobacterium</taxon>
    </lineage>
</organism>
<accession>A0A0N0ZVH2</accession>
<evidence type="ECO:0000313" key="1">
    <source>
        <dbReference type="EMBL" id="KPE48969.1"/>
    </source>
</evidence>
<dbReference type="PATRIC" id="fig|253.9.peg.3561"/>
<name>A0A0N0ZVH2_CHRID</name>
<comment type="caution">
    <text evidence="1">The sequence shown here is derived from an EMBL/GenBank/DDBJ whole genome shotgun (WGS) entry which is preliminary data.</text>
</comment>
<protein>
    <submittedName>
        <fullName evidence="1">Uncharacterized protein</fullName>
    </submittedName>
</protein>
<dbReference type="RefSeq" id="WP_062703627.1">
    <property type="nucleotide sequence ID" value="NZ_LJOD01000040.1"/>
</dbReference>
<gene>
    <name evidence="1" type="ORF">AOB46_22535</name>
</gene>
<evidence type="ECO:0000313" key="2">
    <source>
        <dbReference type="Proteomes" id="UP000037953"/>
    </source>
</evidence>
<reference evidence="2" key="2">
    <citation type="submission" date="2015-09" db="EMBL/GenBank/DDBJ databases">
        <title>Draft genome sequence of a multidrug-resistant Chryseobacterium indologenes isolate from Malaysia.</title>
        <authorList>
            <person name="Yu C.Y."/>
            <person name="Ang G.Y."/>
            <person name="Chan K.-G."/>
        </authorList>
    </citation>
    <scope>NUCLEOTIDE SEQUENCE [LARGE SCALE GENOMIC DNA]</scope>
    <source>
        <strain evidence="2">CI_885</strain>
    </source>
</reference>
<dbReference type="AlphaFoldDB" id="A0A0N0ZVH2"/>
<dbReference type="OrthoDB" id="681054at2"/>
<sequence length="94" mass="10377">MVTEGLLLKLHPLQEHYAWYNGEISGEKFGVNTAVGLYLLKISPALGIVYFGIDAFYPGSWTGDKNHPGAIIDVSLMIEANQKIVSGFNIYRGF</sequence>
<dbReference type="EMBL" id="LJOD01000040">
    <property type="protein sequence ID" value="KPE48969.1"/>
    <property type="molecule type" value="Genomic_DNA"/>
</dbReference>
<dbReference type="Proteomes" id="UP000037953">
    <property type="component" value="Unassembled WGS sequence"/>
</dbReference>
<proteinExistence type="predicted"/>
<reference evidence="1 2" key="1">
    <citation type="journal article" date="2015" name="Genom Data">
        <title>Draft genome sequence of a multidrug-resistant Chryseobacterium indologenes isolate from Malaysia.</title>
        <authorList>
            <person name="Yu C.Y."/>
            <person name="Ang G.Y."/>
            <person name="Cheng H.J."/>
            <person name="Cheong Y.M."/>
            <person name="Yin W.F."/>
            <person name="Chan K.G."/>
        </authorList>
    </citation>
    <scope>NUCLEOTIDE SEQUENCE [LARGE SCALE GENOMIC DNA]</scope>
    <source>
        <strain evidence="1 2">CI_885</strain>
    </source>
</reference>